<evidence type="ECO:0000259" key="2">
    <source>
        <dbReference type="Pfam" id="PF13240"/>
    </source>
</evidence>
<feature type="transmembrane region" description="Helical" evidence="1">
    <location>
        <begin position="62"/>
        <end position="81"/>
    </location>
</feature>
<comment type="caution">
    <text evidence="3">The sequence shown here is derived from an EMBL/GenBank/DDBJ whole genome shotgun (WGS) entry which is preliminary data.</text>
</comment>
<accession>A0A3E3ECW1</accession>
<keyword evidence="1" id="KW-1133">Transmembrane helix</keyword>
<name>A0A3E3ECW1_9FIRM</name>
<dbReference type="Proteomes" id="UP000261032">
    <property type="component" value="Unassembled WGS sequence"/>
</dbReference>
<organism evidence="3 4">
    <name type="scientific">Thomasclavelia ramosa</name>
    <dbReference type="NCBI Taxonomy" id="1547"/>
    <lineage>
        <taxon>Bacteria</taxon>
        <taxon>Bacillati</taxon>
        <taxon>Bacillota</taxon>
        <taxon>Erysipelotrichia</taxon>
        <taxon>Erysipelotrichales</taxon>
        <taxon>Coprobacillaceae</taxon>
        <taxon>Thomasclavelia</taxon>
    </lineage>
</organism>
<dbReference type="AlphaFoldDB" id="A0A3E3ECW1"/>
<evidence type="ECO:0000256" key="1">
    <source>
        <dbReference type="SAM" id="Phobius"/>
    </source>
</evidence>
<keyword evidence="1" id="KW-0812">Transmembrane</keyword>
<feature type="transmembrane region" description="Helical" evidence="1">
    <location>
        <begin position="93"/>
        <end position="111"/>
    </location>
</feature>
<proteinExistence type="predicted"/>
<dbReference type="GeneID" id="64197721"/>
<dbReference type="Pfam" id="PF13240">
    <property type="entry name" value="Zn_Ribbon_1"/>
    <property type="match status" value="1"/>
</dbReference>
<keyword evidence="1" id="KW-0472">Membrane</keyword>
<feature type="transmembrane region" description="Helical" evidence="1">
    <location>
        <begin position="132"/>
        <end position="152"/>
    </location>
</feature>
<dbReference type="InterPro" id="IPR026870">
    <property type="entry name" value="Zinc_ribbon_dom"/>
</dbReference>
<protein>
    <submittedName>
        <fullName evidence="3">Zinc ribbon domain-containing protein</fullName>
    </submittedName>
</protein>
<reference evidence="3 4" key="1">
    <citation type="submission" date="2018-08" db="EMBL/GenBank/DDBJ databases">
        <title>A genome reference for cultivated species of the human gut microbiota.</title>
        <authorList>
            <person name="Zou Y."/>
            <person name="Xue W."/>
            <person name="Luo G."/>
        </authorList>
    </citation>
    <scope>NUCLEOTIDE SEQUENCE [LARGE SCALE GENOMIC DNA]</scope>
    <source>
        <strain evidence="3 4">OM06-4</strain>
    </source>
</reference>
<feature type="domain" description="Zinc-ribbon" evidence="2">
    <location>
        <begin position="2"/>
        <end position="24"/>
    </location>
</feature>
<dbReference type="EMBL" id="QUSL01000012">
    <property type="protein sequence ID" value="RGD85131.1"/>
    <property type="molecule type" value="Genomic_DNA"/>
</dbReference>
<evidence type="ECO:0000313" key="3">
    <source>
        <dbReference type="EMBL" id="RGD85131.1"/>
    </source>
</evidence>
<sequence>MYCRKCGAVLKDSAKFCDSCGSEVIKVEQRSYAQKYNDNKIKQKMSKKDIERMEKHRDEKNPYIGAALFASVLALILAIVPWNYFGDGIGTSLPMRIVIVVFALLGDYHVTKAKQVNNLIYSKYGFRIKANIVSLANCLSIFVTVIGLFALFTL</sequence>
<dbReference type="RefSeq" id="WP_003539528.1">
    <property type="nucleotide sequence ID" value="NZ_AP031443.1"/>
</dbReference>
<evidence type="ECO:0000313" key="4">
    <source>
        <dbReference type="Proteomes" id="UP000261032"/>
    </source>
</evidence>
<gene>
    <name evidence="3" type="ORF">DXB93_09245</name>
</gene>